<organism evidence="7 8">
    <name type="scientific">Penicillium fimorum</name>
    <dbReference type="NCBI Taxonomy" id="1882269"/>
    <lineage>
        <taxon>Eukaryota</taxon>
        <taxon>Fungi</taxon>
        <taxon>Dikarya</taxon>
        <taxon>Ascomycota</taxon>
        <taxon>Pezizomycotina</taxon>
        <taxon>Eurotiomycetes</taxon>
        <taxon>Eurotiomycetidae</taxon>
        <taxon>Eurotiales</taxon>
        <taxon>Aspergillaceae</taxon>
        <taxon>Penicillium</taxon>
    </lineage>
</organism>
<reference evidence="7" key="1">
    <citation type="submission" date="2022-12" db="EMBL/GenBank/DDBJ databases">
        <authorList>
            <person name="Petersen C."/>
        </authorList>
    </citation>
    <scope>NUCLEOTIDE SEQUENCE</scope>
    <source>
        <strain evidence="7">IBT 29495</strain>
    </source>
</reference>
<evidence type="ECO:0000313" key="7">
    <source>
        <dbReference type="EMBL" id="KAJ5504626.1"/>
    </source>
</evidence>
<dbReference type="PROSITE" id="PS50011">
    <property type="entry name" value="PROTEIN_KINASE_DOM"/>
    <property type="match status" value="1"/>
</dbReference>
<dbReference type="PANTHER" id="PTHR45646">
    <property type="entry name" value="SERINE/THREONINE-PROTEIN KINASE DOA-RELATED"/>
    <property type="match status" value="1"/>
</dbReference>
<protein>
    <recommendedName>
        <fullName evidence="6">Protein kinase domain-containing protein</fullName>
    </recommendedName>
</protein>
<evidence type="ECO:0000256" key="2">
    <source>
        <dbReference type="ARBA" id="ARBA00022679"/>
    </source>
</evidence>
<dbReference type="SUPFAM" id="SSF56112">
    <property type="entry name" value="Protein kinase-like (PK-like)"/>
    <property type="match status" value="1"/>
</dbReference>
<dbReference type="PANTHER" id="PTHR45646:SF11">
    <property type="entry name" value="SERINE_THREONINE-PROTEIN KINASE DOA"/>
    <property type="match status" value="1"/>
</dbReference>
<comment type="caution">
    <text evidence="7">The sequence shown here is derived from an EMBL/GenBank/DDBJ whole genome shotgun (WGS) entry which is preliminary data.</text>
</comment>
<feature type="domain" description="Protein kinase" evidence="6">
    <location>
        <begin position="61"/>
        <end position="412"/>
    </location>
</feature>
<keyword evidence="4" id="KW-0418">Kinase</keyword>
<keyword evidence="5" id="KW-0067">ATP-binding</keyword>
<gene>
    <name evidence="7" type="ORF">N7463_007500</name>
</gene>
<dbReference type="EMBL" id="JAPWDS010000003">
    <property type="protein sequence ID" value="KAJ5504626.1"/>
    <property type="molecule type" value="Genomic_DNA"/>
</dbReference>
<keyword evidence="1" id="KW-0723">Serine/threonine-protein kinase</keyword>
<evidence type="ECO:0000256" key="5">
    <source>
        <dbReference type="ARBA" id="ARBA00022840"/>
    </source>
</evidence>
<evidence type="ECO:0000256" key="3">
    <source>
        <dbReference type="ARBA" id="ARBA00022741"/>
    </source>
</evidence>
<keyword evidence="3" id="KW-0547">Nucleotide-binding</keyword>
<dbReference type="AlphaFoldDB" id="A0A9W9XX87"/>
<keyword evidence="2" id="KW-0808">Transferase</keyword>
<evidence type="ECO:0000259" key="6">
    <source>
        <dbReference type="PROSITE" id="PS50011"/>
    </source>
</evidence>
<evidence type="ECO:0000256" key="1">
    <source>
        <dbReference type="ARBA" id="ARBA00022527"/>
    </source>
</evidence>
<evidence type="ECO:0000256" key="4">
    <source>
        <dbReference type="ARBA" id="ARBA00022777"/>
    </source>
</evidence>
<keyword evidence="8" id="KW-1185">Reference proteome</keyword>
<name>A0A9W9XX87_9EURO</name>
<reference evidence="7" key="2">
    <citation type="journal article" date="2023" name="IMA Fungus">
        <title>Comparative genomic study of the Penicillium genus elucidates a diverse pangenome and 15 lateral gene transfer events.</title>
        <authorList>
            <person name="Petersen C."/>
            <person name="Sorensen T."/>
            <person name="Nielsen M.R."/>
            <person name="Sondergaard T.E."/>
            <person name="Sorensen J.L."/>
            <person name="Fitzpatrick D.A."/>
            <person name="Frisvad J.C."/>
            <person name="Nielsen K.L."/>
        </authorList>
    </citation>
    <scope>NUCLEOTIDE SEQUENCE</scope>
    <source>
        <strain evidence="7">IBT 29495</strain>
    </source>
</reference>
<dbReference type="OrthoDB" id="5979581at2759"/>
<sequence>MLPSLLRSLSRLGRSWRPLDFSNPNFTPINDSQTIEEETIPGYIASRYYPTRIGQVFQDRYQVVGKLGFGASSTAWLARDMNCRRYVTLKIFINSTSLGQQLDDELKMYQRIEKASKFHPGRNAVRSLLDSFDVDGPEDKHRCLVHPPLWESVLTFLHRNPVRKLPKPVLAFVLQRLFLALDYLHTECKIVHADTIILSDIKADNIMFGIADDSVFTDFEERELETPSPRKELDGRIIYLSRELRIPREWGAPVLCDFGSAMPGGIEHFEDIQPNIYRAPEVILEAPWTYSVDIWNVGCMIWDLFETESLFTGYDPEFQTYRSRAHLSEMISLLGPPPSSLLAQGKSSHKFFSNEGDIYVETPFRARIPLEERESTLEGEDKAKFLHLIRKMLQWEPGMRSSAKELAQDEWICQNL</sequence>
<accession>A0A9W9XX87</accession>
<dbReference type="Proteomes" id="UP001149954">
    <property type="component" value="Unassembled WGS sequence"/>
</dbReference>
<dbReference type="GO" id="GO:0043484">
    <property type="term" value="P:regulation of RNA splicing"/>
    <property type="evidence" value="ECO:0007669"/>
    <property type="project" value="TreeGrafter"/>
</dbReference>
<evidence type="ECO:0000313" key="8">
    <source>
        <dbReference type="Proteomes" id="UP001149954"/>
    </source>
</evidence>
<dbReference type="GO" id="GO:0005634">
    <property type="term" value="C:nucleus"/>
    <property type="evidence" value="ECO:0007669"/>
    <property type="project" value="TreeGrafter"/>
</dbReference>
<proteinExistence type="predicted"/>
<dbReference type="Gene3D" id="1.10.510.10">
    <property type="entry name" value="Transferase(Phosphotransferase) domain 1"/>
    <property type="match status" value="1"/>
</dbReference>
<dbReference type="InterPro" id="IPR051175">
    <property type="entry name" value="CLK_kinases"/>
</dbReference>
<dbReference type="GO" id="GO:0005524">
    <property type="term" value="F:ATP binding"/>
    <property type="evidence" value="ECO:0007669"/>
    <property type="project" value="UniProtKB-KW"/>
</dbReference>
<dbReference type="Pfam" id="PF00069">
    <property type="entry name" value="Pkinase"/>
    <property type="match status" value="1"/>
</dbReference>
<dbReference type="GO" id="GO:0004674">
    <property type="term" value="F:protein serine/threonine kinase activity"/>
    <property type="evidence" value="ECO:0007669"/>
    <property type="project" value="UniProtKB-KW"/>
</dbReference>
<dbReference type="SMART" id="SM00220">
    <property type="entry name" value="S_TKc"/>
    <property type="match status" value="1"/>
</dbReference>
<dbReference type="Gene3D" id="3.30.200.20">
    <property type="entry name" value="Phosphorylase Kinase, domain 1"/>
    <property type="match status" value="1"/>
</dbReference>
<dbReference type="InterPro" id="IPR000719">
    <property type="entry name" value="Prot_kinase_dom"/>
</dbReference>
<dbReference type="InterPro" id="IPR011009">
    <property type="entry name" value="Kinase-like_dom_sf"/>
</dbReference>